<organism evidence="1 2">
    <name type="scientific">Ancylostoma duodenale</name>
    <dbReference type="NCBI Taxonomy" id="51022"/>
    <lineage>
        <taxon>Eukaryota</taxon>
        <taxon>Metazoa</taxon>
        <taxon>Ecdysozoa</taxon>
        <taxon>Nematoda</taxon>
        <taxon>Chromadorea</taxon>
        <taxon>Rhabditida</taxon>
        <taxon>Rhabditina</taxon>
        <taxon>Rhabditomorpha</taxon>
        <taxon>Strongyloidea</taxon>
        <taxon>Ancylostomatidae</taxon>
        <taxon>Ancylostomatinae</taxon>
        <taxon>Ancylostoma</taxon>
    </lineage>
</organism>
<evidence type="ECO:0000313" key="2">
    <source>
        <dbReference type="Proteomes" id="UP000054047"/>
    </source>
</evidence>
<evidence type="ECO:0000313" key="1">
    <source>
        <dbReference type="EMBL" id="KIH68631.1"/>
    </source>
</evidence>
<dbReference type="OrthoDB" id="431034at2759"/>
<proteinExistence type="predicted"/>
<reference evidence="1 2" key="1">
    <citation type="submission" date="2013-12" db="EMBL/GenBank/DDBJ databases">
        <title>Draft genome of the parsitic nematode Ancylostoma duodenale.</title>
        <authorList>
            <person name="Mitreva M."/>
        </authorList>
    </citation>
    <scope>NUCLEOTIDE SEQUENCE [LARGE SCALE GENOMIC DNA]</scope>
    <source>
        <strain evidence="1 2">Zhejiang</strain>
    </source>
</reference>
<dbReference type="AlphaFoldDB" id="A0A0C2HGA8"/>
<sequence length="87" mass="9606">MHTVVKDPANVESQAQLVADDGTEGSVNKKIWSEVFENDIILTLPQAEALLTESGRTRGKRQAQPTPNSFWPNLTISYEFADQDGMA</sequence>
<dbReference type="Proteomes" id="UP000054047">
    <property type="component" value="Unassembled WGS sequence"/>
</dbReference>
<gene>
    <name evidence="1" type="ORF">ANCDUO_01030</name>
</gene>
<name>A0A0C2HGA8_9BILA</name>
<dbReference type="EMBL" id="KN726328">
    <property type="protein sequence ID" value="KIH68631.1"/>
    <property type="molecule type" value="Genomic_DNA"/>
</dbReference>
<keyword evidence="2" id="KW-1185">Reference proteome</keyword>
<protein>
    <submittedName>
        <fullName evidence="1">Uncharacterized protein</fullName>
    </submittedName>
</protein>
<accession>A0A0C2HGA8</accession>